<evidence type="ECO:0000256" key="5">
    <source>
        <dbReference type="ARBA" id="ARBA00022963"/>
    </source>
</evidence>
<dbReference type="GO" id="GO:0016853">
    <property type="term" value="F:isomerase activity"/>
    <property type="evidence" value="ECO:0007669"/>
    <property type="project" value="UniProtKB-KW"/>
</dbReference>
<evidence type="ECO:0000256" key="2">
    <source>
        <dbReference type="ARBA" id="ARBA00005005"/>
    </source>
</evidence>
<dbReference type="InterPro" id="IPR006108">
    <property type="entry name" value="3HC_DH_C"/>
</dbReference>
<dbReference type="PANTHER" id="PTHR23309:SF51">
    <property type="entry name" value="3-HYDROXYACYL-COA DEHYDROGENASE-RELATED"/>
    <property type="match status" value="1"/>
</dbReference>
<evidence type="ECO:0000313" key="17">
    <source>
        <dbReference type="EMBL" id="SNS75692.1"/>
    </source>
</evidence>
<evidence type="ECO:0000256" key="13">
    <source>
        <dbReference type="ARBA" id="ARBA00049556"/>
    </source>
</evidence>
<dbReference type="GO" id="GO:0003857">
    <property type="term" value="F:(3S)-3-hydroxyacyl-CoA dehydrogenase (NAD+) activity"/>
    <property type="evidence" value="ECO:0007669"/>
    <property type="project" value="UniProtKB-EC"/>
</dbReference>
<evidence type="ECO:0000256" key="1">
    <source>
        <dbReference type="ARBA" id="ARBA00004275"/>
    </source>
</evidence>
<dbReference type="Proteomes" id="UP000198281">
    <property type="component" value="Unassembled WGS sequence"/>
</dbReference>
<comment type="similarity">
    <text evidence="3">In the N-terminal section; belongs to the enoyl-CoA hydratase/isomerase family.</text>
</comment>
<dbReference type="Pfam" id="PF00378">
    <property type="entry name" value="ECH_1"/>
    <property type="match status" value="1"/>
</dbReference>
<dbReference type="GO" id="GO:0006635">
    <property type="term" value="P:fatty acid beta-oxidation"/>
    <property type="evidence" value="ECO:0007669"/>
    <property type="project" value="UniProtKB-UniPathway"/>
</dbReference>
<dbReference type="InterPro" id="IPR008927">
    <property type="entry name" value="6-PGluconate_DH-like_C_sf"/>
</dbReference>
<dbReference type="Pfam" id="PF02737">
    <property type="entry name" value="3HCDH_N"/>
    <property type="match status" value="1"/>
</dbReference>
<comment type="catalytic activity">
    <reaction evidence="13">
        <text>a (3S)-3-hydroxyacyl-CoA + NAD(+) = a 3-oxoacyl-CoA + NADH + H(+)</text>
        <dbReference type="Rhea" id="RHEA:22432"/>
        <dbReference type="ChEBI" id="CHEBI:15378"/>
        <dbReference type="ChEBI" id="CHEBI:57318"/>
        <dbReference type="ChEBI" id="CHEBI:57540"/>
        <dbReference type="ChEBI" id="CHEBI:57945"/>
        <dbReference type="ChEBI" id="CHEBI:90726"/>
        <dbReference type="EC" id="1.1.1.35"/>
    </reaction>
</comment>
<dbReference type="InterPro" id="IPR001753">
    <property type="entry name" value="Enoyl-CoA_hydra/iso"/>
</dbReference>
<dbReference type="InterPro" id="IPR018376">
    <property type="entry name" value="Enoyl-CoA_hyd/isom_CS"/>
</dbReference>
<comment type="subcellular location">
    <subcellularLocation>
        <location evidence="1">Peroxisome</location>
    </subcellularLocation>
</comment>
<dbReference type="PROSITE" id="PS00166">
    <property type="entry name" value="ENOYL_COA_HYDRATASE"/>
    <property type="match status" value="1"/>
</dbReference>
<gene>
    <name evidence="17" type="ORF">SAMN06295912_1152</name>
</gene>
<dbReference type="PANTHER" id="PTHR23309">
    <property type="entry name" value="3-HYDROXYACYL-COA DEHYROGENASE"/>
    <property type="match status" value="1"/>
</dbReference>
<evidence type="ECO:0000256" key="9">
    <source>
        <dbReference type="ARBA" id="ARBA00023140"/>
    </source>
</evidence>
<dbReference type="FunFam" id="3.40.50.720:FF:000009">
    <property type="entry name" value="Fatty oxidation complex, alpha subunit"/>
    <property type="match status" value="1"/>
</dbReference>
<evidence type="ECO:0000256" key="7">
    <source>
        <dbReference type="ARBA" id="ARBA00023027"/>
    </source>
</evidence>
<keyword evidence="7" id="KW-0520">NAD</keyword>
<feature type="domain" description="3-hydroxyacyl-CoA dehydrogenase C-terminal" evidence="15">
    <location>
        <begin position="475"/>
        <end position="568"/>
    </location>
</feature>
<keyword evidence="4" id="KW-0276">Fatty acid metabolism</keyword>
<dbReference type="EMBL" id="FZOS01000015">
    <property type="protein sequence ID" value="SNS75692.1"/>
    <property type="molecule type" value="Genomic_DNA"/>
</dbReference>
<dbReference type="GO" id="GO:0070403">
    <property type="term" value="F:NAD+ binding"/>
    <property type="evidence" value="ECO:0007669"/>
    <property type="project" value="InterPro"/>
</dbReference>
<accession>A0A239H3C9</accession>
<evidence type="ECO:0000256" key="10">
    <source>
        <dbReference type="ARBA" id="ARBA00023235"/>
    </source>
</evidence>
<dbReference type="Gene3D" id="1.10.1040.50">
    <property type="match status" value="1"/>
</dbReference>
<protein>
    <submittedName>
        <fullName evidence="17">3-hydroxyacyl-CoA dehydrogenase</fullName>
    </submittedName>
</protein>
<dbReference type="InterPro" id="IPR029045">
    <property type="entry name" value="ClpP/crotonase-like_dom_sf"/>
</dbReference>
<evidence type="ECO:0000259" key="15">
    <source>
        <dbReference type="Pfam" id="PF00725"/>
    </source>
</evidence>
<keyword evidence="5" id="KW-0442">Lipid degradation</keyword>
<dbReference type="GO" id="GO:0004300">
    <property type="term" value="F:enoyl-CoA hydratase activity"/>
    <property type="evidence" value="ECO:0007669"/>
    <property type="project" value="UniProtKB-ARBA"/>
</dbReference>
<dbReference type="CDD" id="cd06558">
    <property type="entry name" value="crotonase-like"/>
    <property type="match status" value="1"/>
</dbReference>
<keyword evidence="11" id="KW-0456">Lyase</keyword>
<feature type="domain" description="3-hydroxyacyl-CoA dehydrogenase NAD binding" evidence="16">
    <location>
        <begin position="294"/>
        <end position="469"/>
    </location>
</feature>
<dbReference type="FunFam" id="1.10.1040.50:FF:000006">
    <property type="entry name" value="Peroxisomal bifunctional enzyme"/>
    <property type="match status" value="1"/>
</dbReference>
<evidence type="ECO:0000256" key="8">
    <source>
        <dbReference type="ARBA" id="ARBA00023098"/>
    </source>
</evidence>
<evidence type="ECO:0000256" key="3">
    <source>
        <dbReference type="ARBA" id="ARBA00008750"/>
    </source>
</evidence>
<evidence type="ECO:0000259" key="16">
    <source>
        <dbReference type="Pfam" id="PF02737"/>
    </source>
</evidence>
<dbReference type="Gene3D" id="3.40.50.720">
    <property type="entry name" value="NAD(P)-binding Rossmann-like Domain"/>
    <property type="match status" value="1"/>
</dbReference>
<dbReference type="InterPro" id="IPR006176">
    <property type="entry name" value="3-OHacyl-CoA_DH_NAD-bd"/>
</dbReference>
<evidence type="ECO:0000256" key="14">
    <source>
        <dbReference type="RuleBase" id="RU003707"/>
    </source>
</evidence>
<evidence type="ECO:0000256" key="4">
    <source>
        <dbReference type="ARBA" id="ARBA00022832"/>
    </source>
</evidence>
<dbReference type="AlphaFoldDB" id="A0A239H3C9"/>
<evidence type="ECO:0000256" key="11">
    <source>
        <dbReference type="ARBA" id="ARBA00023239"/>
    </source>
</evidence>
<evidence type="ECO:0000256" key="12">
    <source>
        <dbReference type="ARBA" id="ARBA00023268"/>
    </source>
</evidence>
<dbReference type="InterPro" id="IPR036291">
    <property type="entry name" value="NAD(P)-bd_dom_sf"/>
</dbReference>
<dbReference type="Pfam" id="PF00725">
    <property type="entry name" value="3HCDH"/>
    <property type="match status" value="2"/>
</dbReference>
<keyword evidence="9" id="KW-0576">Peroxisome</keyword>
<name>A0A239H3C9_9SPHN</name>
<keyword evidence="18" id="KW-1185">Reference proteome</keyword>
<evidence type="ECO:0000256" key="6">
    <source>
        <dbReference type="ARBA" id="ARBA00023002"/>
    </source>
</evidence>
<dbReference type="OrthoDB" id="9771883at2"/>
<keyword evidence="8" id="KW-0443">Lipid metabolism</keyword>
<dbReference type="UniPathway" id="UPA00659"/>
<proteinExistence type="inferred from homology"/>
<reference evidence="18" key="1">
    <citation type="submission" date="2017-06" db="EMBL/GenBank/DDBJ databases">
        <authorList>
            <person name="Varghese N."/>
            <person name="Submissions S."/>
        </authorList>
    </citation>
    <scope>NUCLEOTIDE SEQUENCE [LARGE SCALE GENOMIC DNA]</scope>
    <source>
        <strain evidence="18">LNB2</strain>
    </source>
</reference>
<evidence type="ECO:0000313" key="18">
    <source>
        <dbReference type="Proteomes" id="UP000198281"/>
    </source>
</evidence>
<comment type="pathway">
    <text evidence="2">Lipid metabolism; fatty acid beta-oxidation.</text>
</comment>
<dbReference type="SUPFAM" id="SSF48179">
    <property type="entry name" value="6-phosphogluconate dehydrogenase C-terminal domain-like"/>
    <property type="match status" value="2"/>
</dbReference>
<feature type="domain" description="3-hydroxyacyl-CoA dehydrogenase C-terminal" evidence="15">
    <location>
        <begin position="603"/>
        <end position="689"/>
    </location>
</feature>
<dbReference type="Gene3D" id="3.90.226.10">
    <property type="entry name" value="2-enoyl-CoA Hydratase, Chain A, domain 1"/>
    <property type="match status" value="1"/>
</dbReference>
<sequence>MSDMVTIAVNGRIAVASIDNPPVNAASHGVRAGLVAAMDRLEQDDALDALVLICAGKSFVSGADIKEFGRPLLDPQLAAVTTRFEGSAKPVIAAIHGKALGGGLEIALACHYRVAAAGSAVGLPEVKLGIIPGCGGTQRLPRLTGLAPALAMTTEGNEMPAARALELGLLDEVAQGDLRTAAIVFAEKVVSEKRGIRRVRDLPMPPKDDALIAETRATLARKKRGHLAPQAAIDAIEAAYALPFDEALDKEYAICRELLAGPQSRALRHNFASERIVTKIAGLPAGTGERPIGKVAVVGLGVMGTGIAIAFANAGLPVITIARSAEKLDKGMATIAKSYAGLVKRGTLTQEKADARIALITPTIDLGTLADVDLVVESASEERDAKIRLFAELGAATRPGTILASNTSYIDIDLLADASGRPADVCGMHFFNPANVMRLLENVATQRTAPDVIATITAVGRKIGKLPILSGVCEGFIVNRMLAKRSREGFFMLEEGAKPAQIDKVLTGFGFPMGPYALGDLAGIDVQYAARQARLAGFSEREKAANFVDQLYAQGRYGQKTGAGWYRYGEDRKPQHDPAIDAMLEAHAQARGIAPRVIEDREILERCIYAMVNEGAKILDEGIATRPDDIDVAMINGLGFPAITGGPLWWAGEIGLAKVRDAMLRYADIAGAEYWTPSPLIDRLAASGKTFYDA</sequence>
<keyword evidence="12" id="KW-0511">Multifunctional enzyme</keyword>
<keyword evidence="6" id="KW-0560">Oxidoreductase</keyword>
<organism evidence="17 18">
    <name type="scientific">Edaphosphingomonas laterariae</name>
    <dbReference type="NCBI Taxonomy" id="861865"/>
    <lineage>
        <taxon>Bacteria</taxon>
        <taxon>Pseudomonadati</taxon>
        <taxon>Pseudomonadota</taxon>
        <taxon>Alphaproteobacteria</taxon>
        <taxon>Sphingomonadales</taxon>
        <taxon>Rhizorhabdaceae</taxon>
        <taxon>Edaphosphingomonas</taxon>
    </lineage>
</organism>
<keyword evidence="10" id="KW-0413">Isomerase</keyword>
<dbReference type="RefSeq" id="WP_089220199.1">
    <property type="nucleotide sequence ID" value="NZ_FZOS01000015.1"/>
</dbReference>
<comment type="similarity">
    <text evidence="14">Belongs to the enoyl-CoA hydratase/isomerase family.</text>
</comment>
<dbReference type="SUPFAM" id="SSF52096">
    <property type="entry name" value="ClpP/crotonase"/>
    <property type="match status" value="1"/>
</dbReference>
<dbReference type="SUPFAM" id="SSF51735">
    <property type="entry name" value="NAD(P)-binding Rossmann-fold domains"/>
    <property type="match status" value="1"/>
</dbReference>